<dbReference type="Proteomes" id="UP001057753">
    <property type="component" value="Unassembled WGS sequence"/>
</dbReference>
<evidence type="ECO:0000313" key="2">
    <source>
        <dbReference type="Proteomes" id="UP001057753"/>
    </source>
</evidence>
<dbReference type="EMBL" id="JABXYM010000001">
    <property type="protein sequence ID" value="MCR6095851.1"/>
    <property type="molecule type" value="Genomic_DNA"/>
</dbReference>
<keyword evidence="2" id="KW-1185">Reference proteome</keyword>
<proteinExistence type="predicted"/>
<gene>
    <name evidence="1" type="ORF">HXA33_04775</name>
</gene>
<evidence type="ECO:0000313" key="1">
    <source>
        <dbReference type="EMBL" id="MCR6095851.1"/>
    </source>
</evidence>
<accession>A0A9Q4FY00</accession>
<dbReference type="Pfam" id="PF15594">
    <property type="entry name" value="Imm50"/>
    <property type="match status" value="1"/>
</dbReference>
<name>A0A9Q4FY00_SALAG</name>
<dbReference type="AlphaFoldDB" id="A0A9Q4FY00"/>
<evidence type="ECO:0008006" key="3">
    <source>
        <dbReference type="Google" id="ProtNLM"/>
    </source>
</evidence>
<comment type="caution">
    <text evidence="1">The sequence shown here is derived from an EMBL/GenBank/DDBJ whole genome shotgun (WGS) entry which is preliminary data.</text>
</comment>
<sequence length="127" mass="14677">MWHEVLERNHFLISLYDSVPELKNVRISELDIHDEGRVVALLFDMPVYADNPPKKWNNIESNTVKVRIDFSAIQEMSLTSSSLDYKGNIDIYRDESELINIKIDGTLKAHIKAESGFIQTISSYYNN</sequence>
<organism evidence="1 2">
    <name type="scientific">Salipaludibacillus agaradhaerens</name>
    <name type="common">Bacillus agaradhaerens</name>
    <dbReference type="NCBI Taxonomy" id="76935"/>
    <lineage>
        <taxon>Bacteria</taxon>
        <taxon>Bacillati</taxon>
        <taxon>Bacillota</taxon>
        <taxon>Bacilli</taxon>
        <taxon>Bacillales</taxon>
        <taxon>Bacillaceae</taxon>
    </lineage>
</organism>
<dbReference type="InterPro" id="IPR028957">
    <property type="entry name" value="Imm50"/>
</dbReference>
<protein>
    <recommendedName>
        <fullName evidence="3">Immunity protein 50</fullName>
    </recommendedName>
</protein>
<dbReference type="RefSeq" id="WP_257820593.1">
    <property type="nucleotide sequence ID" value="NZ_JABXYM010000001.1"/>
</dbReference>
<reference evidence="1" key="1">
    <citation type="submission" date="2020-06" db="EMBL/GenBank/DDBJ databases">
        <title>Insight into the genomes of haloalkaliphilic bacilli from Kenyan soda lakes.</title>
        <authorList>
            <person name="Mwirichia R."/>
            <person name="Villamizar G.C."/>
            <person name="Poehlein A."/>
            <person name="Mugweru J."/>
            <person name="Kipnyargis A."/>
            <person name="Kiplimo D."/>
            <person name="Orwa P."/>
            <person name="Daniel R."/>
        </authorList>
    </citation>
    <scope>NUCLEOTIDE SEQUENCE</scope>
    <source>
        <strain evidence="1">B1096_S55</strain>
    </source>
</reference>